<name>A0A4S4EP09_CAMSN</name>
<comment type="caution">
    <text evidence="3">The sequence shown here is derived from an EMBL/GenBank/DDBJ whole genome shotgun (WGS) entry which is preliminary data.</text>
</comment>
<gene>
    <name evidence="3" type="ORF">TEA_001399</name>
</gene>
<dbReference type="Proteomes" id="UP000306102">
    <property type="component" value="Unassembled WGS sequence"/>
</dbReference>
<evidence type="ECO:0000256" key="1">
    <source>
        <dbReference type="SAM" id="Coils"/>
    </source>
</evidence>
<evidence type="ECO:0000313" key="4">
    <source>
        <dbReference type="Proteomes" id="UP000306102"/>
    </source>
</evidence>
<dbReference type="PANTHER" id="PTHR34190:SF10">
    <property type="entry name" value="TERNARY COMPLEX FACTOR MIP1 LEUCINE-ZIPPER DOMAIN-CONTAINING PROTEIN"/>
    <property type="match status" value="1"/>
</dbReference>
<dbReference type="PANTHER" id="PTHR34190">
    <property type="entry name" value="EXPRESSED PROTEIN"/>
    <property type="match status" value="1"/>
</dbReference>
<protein>
    <submittedName>
        <fullName evidence="3">Uncharacterized protein</fullName>
    </submittedName>
</protein>
<organism evidence="3 4">
    <name type="scientific">Camellia sinensis var. sinensis</name>
    <name type="common">China tea</name>
    <dbReference type="NCBI Taxonomy" id="542762"/>
    <lineage>
        <taxon>Eukaryota</taxon>
        <taxon>Viridiplantae</taxon>
        <taxon>Streptophyta</taxon>
        <taxon>Embryophyta</taxon>
        <taxon>Tracheophyta</taxon>
        <taxon>Spermatophyta</taxon>
        <taxon>Magnoliopsida</taxon>
        <taxon>eudicotyledons</taxon>
        <taxon>Gunneridae</taxon>
        <taxon>Pentapetalae</taxon>
        <taxon>asterids</taxon>
        <taxon>Ericales</taxon>
        <taxon>Theaceae</taxon>
        <taxon>Camellia</taxon>
    </lineage>
</organism>
<sequence>MEHEEEEEEKEFTSPLPLLPRLDRLDRLDPPNHEQEGSQAQSNFQYLWLNTSKCFDKTLQLLEEKHSLLGSHSNSTKPVVRKMETEEEEEEDECKTLSNALQEVLHKGSLMDRLQMLEKRDLQLSIYMDEENTSRSSSLTVPISEKIGQSSGLSSSVTKESDEDVVIATFEGRKDPLLIQEETSSAQCSVTKPQSCHNSKNQKRKAHVELNRQAGLNLGLAEIFHQYSIGSKEDGWVYYLRIRRRREKIIKNTPDKDLNDDDFFWVSVNFEDHQAQIPGQRINWKKGEPDFAHLHSLYSYPNLATLRAALRYPERSWAKLLKFEPTYRYSGRRKVRVTDFLLEEAPEPDPTLLEIRLIPLTAEKEMAKRNRVRALLTETNRPEVPPPSQTQPAVVALPSQQPSSSRPSKRARSTPTEQQLVDEDEFIPPPSPQPILQPEQSDRADSSKWAPVLTFQDRNIQETDSVVAEKDHWMAFNLVKSVCLPKDMEHHNNQLNTELKAIRSSTKSMILLAKLEGKKDAEIADLKKKPEKKPPRCVHNVT</sequence>
<feature type="coiled-coil region" evidence="1">
    <location>
        <begin position="80"/>
        <end position="107"/>
    </location>
</feature>
<keyword evidence="4" id="KW-1185">Reference proteome</keyword>
<dbReference type="AlphaFoldDB" id="A0A4S4EP09"/>
<feature type="compositionally biased region" description="Acidic residues" evidence="2">
    <location>
        <begin position="1"/>
        <end position="10"/>
    </location>
</feature>
<feature type="region of interest" description="Disordered" evidence="2">
    <location>
        <begin position="1"/>
        <end position="39"/>
    </location>
</feature>
<feature type="region of interest" description="Disordered" evidence="2">
    <location>
        <begin position="377"/>
        <end position="447"/>
    </location>
</feature>
<feature type="compositionally biased region" description="Basic and acidic residues" evidence="2">
    <location>
        <begin position="21"/>
        <end position="36"/>
    </location>
</feature>
<dbReference type="EMBL" id="SDRB02003289">
    <property type="protein sequence ID" value="THG18004.1"/>
    <property type="molecule type" value="Genomic_DNA"/>
</dbReference>
<reference evidence="3 4" key="1">
    <citation type="journal article" date="2018" name="Proc. Natl. Acad. Sci. U.S.A.">
        <title>Draft genome sequence of Camellia sinensis var. sinensis provides insights into the evolution of the tea genome and tea quality.</title>
        <authorList>
            <person name="Wei C."/>
            <person name="Yang H."/>
            <person name="Wang S."/>
            <person name="Zhao J."/>
            <person name="Liu C."/>
            <person name="Gao L."/>
            <person name="Xia E."/>
            <person name="Lu Y."/>
            <person name="Tai Y."/>
            <person name="She G."/>
            <person name="Sun J."/>
            <person name="Cao H."/>
            <person name="Tong W."/>
            <person name="Gao Q."/>
            <person name="Li Y."/>
            <person name="Deng W."/>
            <person name="Jiang X."/>
            <person name="Wang W."/>
            <person name="Chen Q."/>
            <person name="Zhang S."/>
            <person name="Li H."/>
            <person name="Wu J."/>
            <person name="Wang P."/>
            <person name="Li P."/>
            <person name="Shi C."/>
            <person name="Zheng F."/>
            <person name="Jian J."/>
            <person name="Huang B."/>
            <person name="Shan D."/>
            <person name="Shi M."/>
            <person name="Fang C."/>
            <person name="Yue Y."/>
            <person name="Li F."/>
            <person name="Li D."/>
            <person name="Wei S."/>
            <person name="Han B."/>
            <person name="Jiang C."/>
            <person name="Yin Y."/>
            <person name="Xia T."/>
            <person name="Zhang Z."/>
            <person name="Bennetzen J.L."/>
            <person name="Zhao S."/>
            <person name="Wan X."/>
        </authorList>
    </citation>
    <scope>NUCLEOTIDE SEQUENCE [LARGE SCALE GENOMIC DNA]</scope>
    <source>
        <strain evidence="4">cv. Shuchazao</strain>
        <tissue evidence="3">Leaf</tissue>
    </source>
</reference>
<keyword evidence="1" id="KW-0175">Coiled coil</keyword>
<proteinExistence type="predicted"/>
<evidence type="ECO:0000256" key="2">
    <source>
        <dbReference type="SAM" id="MobiDB-lite"/>
    </source>
</evidence>
<evidence type="ECO:0000313" key="3">
    <source>
        <dbReference type="EMBL" id="THG18004.1"/>
    </source>
</evidence>
<accession>A0A4S4EP09</accession>